<dbReference type="InterPro" id="IPR018170">
    <property type="entry name" value="Aldo/ket_reductase_CS"/>
</dbReference>
<dbReference type="InterPro" id="IPR036812">
    <property type="entry name" value="NAD(P)_OxRdtase_dom_sf"/>
</dbReference>
<dbReference type="SUPFAM" id="SSF51430">
    <property type="entry name" value="NAD(P)-linked oxidoreductase"/>
    <property type="match status" value="1"/>
</dbReference>
<evidence type="ECO:0000256" key="2">
    <source>
        <dbReference type="ARBA" id="ARBA00022857"/>
    </source>
</evidence>
<dbReference type="PRINTS" id="PR00069">
    <property type="entry name" value="ALDKETRDTASE"/>
</dbReference>
<feature type="domain" description="NADP-dependent oxidoreductase" evidence="7">
    <location>
        <begin position="19"/>
        <end position="263"/>
    </location>
</feature>
<dbReference type="PROSITE" id="PS00062">
    <property type="entry name" value="ALDOKETO_REDUCTASE_2"/>
    <property type="match status" value="1"/>
</dbReference>
<evidence type="ECO:0000259" key="7">
    <source>
        <dbReference type="Pfam" id="PF00248"/>
    </source>
</evidence>
<feature type="site" description="Lowers pKa of active site Tyr" evidence="6">
    <location>
        <position position="76"/>
    </location>
</feature>
<dbReference type="OrthoDB" id="416253at2759"/>
<dbReference type="InterPro" id="IPR044494">
    <property type="entry name" value="AKR3C2/3"/>
</dbReference>
<sequence>MPFETTPLSDGNEIPQIAYGTGSVWKGEDVAKYVDQALEQGFAHIDTAQYYANEDSVGTAIRQSGLQRSEFYLTTKFSDGKDVRAVFNDSLEKLGLSYVDLYLVHFPQAIQDDLEGKWRAFEQIKKEGLARSIGVSNFSVKSLEALWKVAKIKPVVNQIQFHPYNYVENKPILDFAEKHGIVVEAYSSLTPITKTPGGPVDAVLEKIGKRIGATPAQVVLSWVKSKGVVIVTTSSKKERLQEYLAVADLPPLTLEEIAEIEEAGAKGPNAGFTRRAFVRRILPAAVATALWIGFRSFTSTSPA</sequence>
<dbReference type="InterPro" id="IPR023210">
    <property type="entry name" value="NADP_OxRdtase_dom"/>
</dbReference>
<dbReference type="PANTHER" id="PTHR43827">
    <property type="entry name" value="2,5-DIKETO-D-GLUCONIC ACID REDUCTASE"/>
    <property type="match status" value="1"/>
</dbReference>
<evidence type="ECO:0000313" key="8">
    <source>
        <dbReference type="EMBL" id="KZS92225.1"/>
    </source>
</evidence>
<keyword evidence="9" id="KW-1185">Reference proteome</keyword>
<evidence type="ECO:0000313" key="9">
    <source>
        <dbReference type="Proteomes" id="UP000076722"/>
    </source>
</evidence>
<comment type="similarity">
    <text evidence="1">Belongs to the aldo/keto reductase family.</text>
</comment>
<feature type="binding site" evidence="5">
    <location>
        <position position="105"/>
    </location>
    <ligand>
        <name>substrate</name>
    </ligand>
</feature>
<dbReference type="GO" id="GO:0016652">
    <property type="term" value="F:oxidoreductase activity, acting on NAD(P)H as acceptor"/>
    <property type="evidence" value="ECO:0007669"/>
    <property type="project" value="InterPro"/>
</dbReference>
<evidence type="ECO:0000256" key="4">
    <source>
        <dbReference type="PIRSR" id="PIRSR000097-1"/>
    </source>
</evidence>
<dbReference type="GO" id="GO:0016616">
    <property type="term" value="F:oxidoreductase activity, acting on the CH-OH group of donors, NAD or NADP as acceptor"/>
    <property type="evidence" value="ECO:0007669"/>
    <property type="project" value="UniProtKB-ARBA"/>
</dbReference>
<evidence type="ECO:0000256" key="3">
    <source>
        <dbReference type="ARBA" id="ARBA00023002"/>
    </source>
</evidence>
<dbReference type="CDD" id="cd19120">
    <property type="entry name" value="AKR_AKR3C2-3"/>
    <property type="match status" value="1"/>
</dbReference>
<dbReference type="Proteomes" id="UP000076722">
    <property type="component" value="Unassembled WGS sequence"/>
</dbReference>
<dbReference type="InterPro" id="IPR020471">
    <property type="entry name" value="AKR"/>
</dbReference>
<keyword evidence="3" id="KW-0560">Oxidoreductase</keyword>
<reference evidence="8 9" key="1">
    <citation type="journal article" date="2016" name="Mol. Biol. Evol.">
        <title>Comparative Genomics of Early-Diverging Mushroom-Forming Fungi Provides Insights into the Origins of Lignocellulose Decay Capabilities.</title>
        <authorList>
            <person name="Nagy L.G."/>
            <person name="Riley R."/>
            <person name="Tritt A."/>
            <person name="Adam C."/>
            <person name="Daum C."/>
            <person name="Floudas D."/>
            <person name="Sun H."/>
            <person name="Yadav J.S."/>
            <person name="Pangilinan J."/>
            <person name="Larsson K.H."/>
            <person name="Matsuura K."/>
            <person name="Barry K."/>
            <person name="Labutti K."/>
            <person name="Kuo R."/>
            <person name="Ohm R.A."/>
            <person name="Bhattacharya S.S."/>
            <person name="Shirouzu T."/>
            <person name="Yoshinaga Y."/>
            <person name="Martin F.M."/>
            <person name="Grigoriev I.V."/>
            <person name="Hibbett D.S."/>
        </authorList>
    </citation>
    <scope>NUCLEOTIDE SEQUENCE [LARGE SCALE GENOMIC DNA]</scope>
    <source>
        <strain evidence="8 9">HHB9708</strain>
    </source>
</reference>
<accession>A0A164TAV6</accession>
<keyword evidence="2" id="KW-0521">NADP</keyword>
<dbReference type="Pfam" id="PF00248">
    <property type="entry name" value="Aldo_ket_red"/>
    <property type="match status" value="1"/>
</dbReference>
<evidence type="ECO:0000256" key="5">
    <source>
        <dbReference type="PIRSR" id="PIRSR000097-2"/>
    </source>
</evidence>
<feature type="active site" description="Proton donor" evidence="4">
    <location>
        <position position="51"/>
    </location>
</feature>
<dbReference type="STRING" id="1314777.A0A164TAV6"/>
<evidence type="ECO:0000256" key="1">
    <source>
        <dbReference type="ARBA" id="ARBA00007905"/>
    </source>
</evidence>
<dbReference type="AlphaFoldDB" id="A0A164TAV6"/>
<dbReference type="EMBL" id="KV419411">
    <property type="protein sequence ID" value="KZS92225.1"/>
    <property type="molecule type" value="Genomic_DNA"/>
</dbReference>
<dbReference type="Gene3D" id="3.20.20.100">
    <property type="entry name" value="NADP-dependent oxidoreductase domain"/>
    <property type="match status" value="1"/>
</dbReference>
<dbReference type="PANTHER" id="PTHR43827:SF3">
    <property type="entry name" value="NADP-DEPENDENT OXIDOREDUCTASE DOMAIN-CONTAINING PROTEIN"/>
    <property type="match status" value="1"/>
</dbReference>
<protein>
    <submittedName>
        <fullName evidence="8">Aldo/keto reductase</fullName>
    </submittedName>
</protein>
<proteinExistence type="inferred from homology"/>
<gene>
    <name evidence="8" type="ORF">SISNIDRAFT_455981</name>
</gene>
<dbReference type="FunFam" id="3.20.20.100:FF:000002">
    <property type="entry name" value="2,5-diketo-D-gluconic acid reductase A"/>
    <property type="match status" value="1"/>
</dbReference>
<organism evidence="8 9">
    <name type="scientific">Sistotremastrum niveocremeum HHB9708</name>
    <dbReference type="NCBI Taxonomy" id="1314777"/>
    <lineage>
        <taxon>Eukaryota</taxon>
        <taxon>Fungi</taxon>
        <taxon>Dikarya</taxon>
        <taxon>Basidiomycota</taxon>
        <taxon>Agaricomycotina</taxon>
        <taxon>Agaricomycetes</taxon>
        <taxon>Sistotremastrales</taxon>
        <taxon>Sistotremastraceae</taxon>
        <taxon>Sertulicium</taxon>
        <taxon>Sertulicium niveocremeum</taxon>
    </lineage>
</organism>
<evidence type="ECO:0000256" key="6">
    <source>
        <dbReference type="PIRSR" id="PIRSR000097-3"/>
    </source>
</evidence>
<name>A0A164TAV6_9AGAM</name>
<dbReference type="PIRSF" id="PIRSF000097">
    <property type="entry name" value="AKR"/>
    <property type="match status" value="1"/>
</dbReference>